<gene>
    <name evidence="1" type="ORF">NCGJLENL_00007</name>
</gene>
<reference evidence="1" key="1">
    <citation type="submission" date="2020-07" db="EMBL/GenBank/DDBJ databases">
        <title>Unique genomic features of the anaerobic methanotrophic archaea.</title>
        <authorList>
            <person name="Chadwick G.L."/>
            <person name="Skennerton C.T."/>
            <person name="Laso-Perez R."/>
            <person name="Leu A.O."/>
            <person name="Speth D.R."/>
            <person name="Yu H."/>
            <person name="Morgan-Lang C."/>
            <person name="Hatzenpichler R."/>
            <person name="Goudeau D."/>
            <person name="Malmstrom R."/>
            <person name="Brazelton W.J."/>
            <person name="Woyke T."/>
            <person name="Hallam S.J."/>
            <person name="Tyson G.W."/>
            <person name="Wegener G."/>
            <person name="Boetius A."/>
            <person name="Orphan V."/>
        </authorList>
    </citation>
    <scope>NUCLEOTIDE SEQUENCE</scope>
</reference>
<dbReference type="InterPro" id="IPR027417">
    <property type="entry name" value="P-loop_NTPase"/>
</dbReference>
<dbReference type="AlphaFoldDB" id="A0A7H1KNK9"/>
<proteinExistence type="predicted"/>
<dbReference type="Gene3D" id="3.40.50.300">
    <property type="entry name" value="P-loop containing nucleotide triphosphate hydrolases"/>
    <property type="match status" value="1"/>
</dbReference>
<evidence type="ECO:0008006" key="2">
    <source>
        <dbReference type="Google" id="ProtNLM"/>
    </source>
</evidence>
<evidence type="ECO:0000313" key="1">
    <source>
        <dbReference type="EMBL" id="QNT35523.1"/>
    </source>
</evidence>
<name>A0A7H1KNK9_9EURY</name>
<protein>
    <recommendedName>
        <fullName evidence="2">AAA+ ATPase domain-containing protein</fullName>
    </recommendedName>
</protein>
<dbReference type="EMBL" id="MT776525">
    <property type="protein sequence ID" value="QNT35523.1"/>
    <property type="molecule type" value="Genomic_DNA"/>
</dbReference>
<dbReference type="SUPFAM" id="SSF52540">
    <property type="entry name" value="P-loop containing nucleoside triphosphate hydrolases"/>
    <property type="match status" value="1"/>
</dbReference>
<accession>A0A7H1KNK9</accession>
<sequence length="132" mass="15338">MIDNKKVDYAHAINRHTKNIIDSLIPKRIVPFDYYEERDLDEEVKNWIERSDGGFAVIIGEAGFGKTSLLCNLANEFLNKEHYAVLFVKSENLRGKEFDKKILDDLEIRGIGLNGLLRKIRDENEKIIFLLE</sequence>
<organism evidence="1">
    <name type="scientific">uncultured Methanosarcinales archaeon</name>
    <dbReference type="NCBI Taxonomy" id="183757"/>
    <lineage>
        <taxon>Archaea</taxon>
        <taxon>Methanobacteriati</taxon>
        <taxon>Methanobacteriota</taxon>
        <taxon>Stenosarchaea group</taxon>
        <taxon>Methanomicrobia</taxon>
        <taxon>Methanosarcinales</taxon>
        <taxon>environmental samples</taxon>
    </lineage>
</organism>